<organism evidence="2">
    <name type="scientific">Caulobacter sp. 73W</name>
    <dbReference type="NCBI Taxonomy" id="3161137"/>
    <lineage>
        <taxon>Bacteria</taxon>
        <taxon>Pseudomonadati</taxon>
        <taxon>Pseudomonadota</taxon>
        <taxon>Alphaproteobacteria</taxon>
        <taxon>Caulobacterales</taxon>
        <taxon>Caulobacteraceae</taxon>
        <taxon>Caulobacter</taxon>
    </lineage>
</organism>
<dbReference type="SUPFAM" id="SSF51569">
    <property type="entry name" value="Aldolase"/>
    <property type="match status" value="1"/>
</dbReference>
<gene>
    <name evidence="2" type="primary">pseI</name>
    <name evidence="2" type="ORF">ABOZ73_14285</name>
</gene>
<dbReference type="RefSeq" id="WP_369058807.1">
    <property type="nucleotide sequence ID" value="NZ_CP158375.1"/>
</dbReference>
<dbReference type="Gene3D" id="3.90.1210.10">
    <property type="entry name" value="Antifreeze-like/N-acetylneuraminic acid synthase C-terminal domain"/>
    <property type="match status" value="1"/>
</dbReference>
<sequence>MSSSPEIEIAGRKIGADHPPFVICELSGNHNGSLDRALQMVDAAADTGCAAIKIQTYTADTITMDVDRPEFHINGGLWDGRSLYELYQEAHTPFEWHEALFERARQRGVILFSSPFDETAVDLLDGLGAPAYKIASFEAVDLPLIRYAAARGKPLIISTGMANLEEIETARRAALEAGAAGVVMLHCVSSYPATLEDANVRTVADMARRFDGPVGLSDHTPGSAASVAAIALGASVIEKHFTLARADGGPDAAFSLEPGEFSHLVSECDAAWRSLGHAHYDVLGSERGSLQFRRSLYVAADVPAGGELTRANVRSIRPGAGLPPVELDKVLGRRATRPLVRGEPLAWDMITPDA</sequence>
<accession>A0AB39KQ09</accession>
<dbReference type="GO" id="GO:0016051">
    <property type="term" value="P:carbohydrate biosynthetic process"/>
    <property type="evidence" value="ECO:0007669"/>
    <property type="project" value="InterPro"/>
</dbReference>
<dbReference type="Pfam" id="PF03102">
    <property type="entry name" value="NeuB"/>
    <property type="match status" value="1"/>
</dbReference>
<dbReference type="NCBIfam" id="TIGR03586">
    <property type="entry name" value="PseI"/>
    <property type="match status" value="1"/>
</dbReference>
<dbReference type="Pfam" id="PF08666">
    <property type="entry name" value="SAF"/>
    <property type="match status" value="1"/>
</dbReference>
<evidence type="ECO:0000313" key="2">
    <source>
        <dbReference type="EMBL" id="XDO95950.1"/>
    </source>
</evidence>
<dbReference type="InterPro" id="IPR020030">
    <property type="entry name" value="Pseudaminic_synth_PseI"/>
</dbReference>
<dbReference type="SMART" id="SM00858">
    <property type="entry name" value="SAF"/>
    <property type="match status" value="1"/>
</dbReference>
<feature type="domain" description="AFP-like" evidence="1">
    <location>
        <begin position="295"/>
        <end position="353"/>
    </location>
</feature>
<keyword evidence="2" id="KW-0808">Transferase</keyword>
<dbReference type="InterPro" id="IPR013974">
    <property type="entry name" value="SAF"/>
</dbReference>
<dbReference type="InterPro" id="IPR036732">
    <property type="entry name" value="AFP_Neu5c_C_sf"/>
</dbReference>
<evidence type="ECO:0000259" key="1">
    <source>
        <dbReference type="PROSITE" id="PS50844"/>
    </source>
</evidence>
<dbReference type="CDD" id="cd11615">
    <property type="entry name" value="SAF_NeuB_like"/>
    <property type="match status" value="1"/>
</dbReference>
<reference evidence="2" key="1">
    <citation type="submission" date="2024-06" db="EMBL/GenBank/DDBJ databases">
        <title>Caulobacter inopinatus, sp. nov.</title>
        <authorList>
            <person name="Donachie S.P."/>
        </authorList>
    </citation>
    <scope>NUCLEOTIDE SEQUENCE</scope>
    <source>
        <strain evidence="2">73W</strain>
    </source>
</reference>
<proteinExistence type="predicted"/>
<dbReference type="InterPro" id="IPR013785">
    <property type="entry name" value="Aldolase_TIM"/>
</dbReference>
<dbReference type="InterPro" id="IPR013132">
    <property type="entry name" value="PseI/NeuA/B-like_N"/>
</dbReference>
<dbReference type="GO" id="GO:0047444">
    <property type="term" value="F:N-acylneuraminate-9-phosphate synthase activity"/>
    <property type="evidence" value="ECO:0007669"/>
    <property type="project" value="TreeGrafter"/>
</dbReference>
<dbReference type="InterPro" id="IPR006190">
    <property type="entry name" value="SAF_AFP_Neu5Ac"/>
</dbReference>
<name>A0AB39KQ09_9CAUL</name>
<dbReference type="PANTHER" id="PTHR42966">
    <property type="entry name" value="N-ACETYLNEURAMINATE SYNTHASE"/>
    <property type="match status" value="1"/>
</dbReference>
<dbReference type="EC" id="2.5.1.97" evidence="2"/>
<dbReference type="AlphaFoldDB" id="A0AB39KQ09"/>
<dbReference type="EMBL" id="CP158375">
    <property type="protein sequence ID" value="XDO95950.1"/>
    <property type="molecule type" value="Genomic_DNA"/>
</dbReference>
<dbReference type="InterPro" id="IPR057736">
    <property type="entry name" value="SAF_PseI/NeuA/NeuB"/>
</dbReference>
<dbReference type="SUPFAM" id="SSF51269">
    <property type="entry name" value="AFP III-like domain"/>
    <property type="match status" value="1"/>
</dbReference>
<dbReference type="Gene3D" id="3.20.20.70">
    <property type="entry name" value="Aldolase class I"/>
    <property type="match status" value="1"/>
</dbReference>
<dbReference type="PANTHER" id="PTHR42966:SF2">
    <property type="entry name" value="PSEUDAMINIC ACID SYNTHASE"/>
    <property type="match status" value="1"/>
</dbReference>
<dbReference type="PROSITE" id="PS50844">
    <property type="entry name" value="AFP_LIKE"/>
    <property type="match status" value="1"/>
</dbReference>
<protein>
    <submittedName>
        <fullName evidence="2">Pseudaminic acid synthase</fullName>
        <ecNumber evidence="2">2.5.1.97</ecNumber>
    </submittedName>
</protein>
<dbReference type="InterPro" id="IPR051690">
    <property type="entry name" value="PseI-like"/>
</dbReference>